<dbReference type="Pfam" id="PF00149">
    <property type="entry name" value="Metallophos"/>
    <property type="match status" value="1"/>
</dbReference>
<dbReference type="AlphaFoldDB" id="A0A1H7SPD2"/>
<dbReference type="NCBIfam" id="TIGR04123">
    <property type="entry name" value="P_estr_lig_assc"/>
    <property type="match status" value="1"/>
</dbReference>
<evidence type="ECO:0000313" key="3">
    <source>
        <dbReference type="Proteomes" id="UP000199421"/>
    </source>
</evidence>
<gene>
    <name evidence="2" type="ORF">SAMN05661044_03315</name>
</gene>
<dbReference type="EMBL" id="FOAF01000003">
    <property type="protein sequence ID" value="SEL74373.1"/>
    <property type="molecule type" value="Genomic_DNA"/>
</dbReference>
<dbReference type="PANTHER" id="PTHR39323:SF1">
    <property type="entry name" value="BLR1149 PROTEIN"/>
    <property type="match status" value="1"/>
</dbReference>
<evidence type="ECO:0000313" key="2">
    <source>
        <dbReference type="EMBL" id="SEL74373.1"/>
    </source>
</evidence>
<dbReference type="PIRSF" id="PIRSF000887">
    <property type="entry name" value="Pesterase_MJ0037"/>
    <property type="match status" value="1"/>
</dbReference>
<name>A0A1H7SPD2_OLID1</name>
<organism evidence="2 3">
    <name type="scientific">Olivibacter domesticus</name>
    <name type="common">Pseudosphingobacterium domesticum</name>
    <dbReference type="NCBI Taxonomy" id="407022"/>
    <lineage>
        <taxon>Bacteria</taxon>
        <taxon>Pseudomonadati</taxon>
        <taxon>Bacteroidota</taxon>
        <taxon>Sphingobacteriia</taxon>
        <taxon>Sphingobacteriales</taxon>
        <taxon>Sphingobacteriaceae</taxon>
        <taxon>Olivibacter</taxon>
    </lineage>
</organism>
<sequence>MKNEPFPFQLGNQPVYLLPEKGVFFPEKHTLVIADVHLGKTEHFRKAGIFIPSNAGTLEDYERLTRLINKYQPVRIIFLGDLFHSTINSSWQYFLHFAQQHATIQLILIKGNHDVLPSKLYSDANLIVHPTHLEENGVIFSHGPLTNIPPDKINVAGHIHPGTTLIGSAKQKLTLPCFHYEHPLLLLPAFGSLTGVYRIPKNRAKQFVVASQKIVEV</sequence>
<dbReference type="Gene3D" id="3.60.21.10">
    <property type="match status" value="1"/>
</dbReference>
<dbReference type="STRING" id="407022.SAMN05661044_03315"/>
<dbReference type="PANTHER" id="PTHR39323">
    <property type="entry name" value="BLR1149 PROTEIN"/>
    <property type="match status" value="1"/>
</dbReference>
<dbReference type="GO" id="GO:0016787">
    <property type="term" value="F:hydrolase activity"/>
    <property type="evidence" value="ECO:0007669"/>
    <property type="project" value="InterPro"/>
</dbReference>
<dbReference type="InterPro" id="IPR004843">
    <property type="entry name" value="Calcineurin-like_PHP"/>
</dbReference>
<dbReference type="InterPro" id="IPR026336">
    <property type="entry name" value="PdeM-like"/>
</dbReference>
<feature type="domain" description="Calcineurin-like phosphoesterase" evidence="1">
    <location>
        <begin position="30"/>
        <end position="147"/>
    </location>
</feature>
<keyword evidence="3" id="KW-1185">Reference proteome</keyword>
<proteinExistence type="predicted"/>
<dbReference type="InterPro" id="IPR029052">
    <property type="entry name" value="Metallo-depent_PP-like"/>
</dbReference>
<protein>
    <submittedName>
        <fullName evidence="2">Putative phosphoesterase</fullName>
    </submittedName>
</protein>
<dbReference type="RefSeq" id="WP_093326448.1">
    <property type="nucleotide sequence ID" value="NZ_FOAF01000003.1"/>
</dbReference>
<reference evidence="3" key="1">
    <citation type="submission" date="2016-10" db="EMBL/GenBank/DDBJ databases">
        <authorList>
            <person name="Varghese N."/>
            <person name="Submissions S."/>
        </authorList>
    </citation>
    <scope>NUCLEOTIDE SEQUENCE [LARGE SCALE GENOMIC DNA]</scope>
    <source>
        <strain evidence="3">DSM 18733</strain>
    </source>
</reference>
<accession>A0A1H7SPD2</accession>
<dbReference type="Proteomes" id="UP000199421">
    <property type="component" value="Unassembled WGS sequence"/>
</dbReference>
<dbReference type="InterPro" id="IPR024173">
    <property type="entry name" value="Pesterase_MJ0037-like"/>
</dbReference>
<dbReference type="SUPFAM" id="SSF56300">
    <property type="entry name" value="Metallo-dependent phosphatases"/>
    <property type="match status" value="1"/>
</dbReference>
<dbReference type="OrthoDB" id="9795838at2"/>
<evidence type="ECO:0000259" key="1">
    <source>
        <dbReference type="Pfam" id="PF00149"/>
    </source>
</evidence>